<dbReference type="Gene3D" id="3.40.50.300">
    <property type="entry name" value="P-loop containing nucleotide triphosphate hydrolases"/>
    <property type="match status" value="1"/>
</dbReference>
<comment type="caution">
    <text evidence="19">Lacks conserved residue(s) required for the propagation of feature annotation.</text>
</comment>
<keyword evidence="6" id="KW-0153">Cholesterol metabolism</keyword>
<dbReference type="Proteomes" id="UP000663874">
    <property type="component" value="Unassembled WGS sequence"/>
</dbReference>
<evidence type="ECO:0000256" key="14">
    <source>
        <dbReference type="ARBA" id="ARBA00023027"/>
    </source>
</evidence>
<keyword evidence="13" id="KW-0756">Sterol biosynthesis</keyword>
<accession>A0A818ZT83</accession>
<evidence type="ECO:0000256" key="10">
    <source>
        <dbReference type="ARBA" id="ARBA00022778"/>
    </source>
</evidence>
<keyword evidence="17" id="KW-0753">Steroid metabolism</keyword>
<evidence type="ECO:0000256" key="17">
    <source>
        <dbReference type="ARBA" id="ARBA00023221"/>
    </source>
</evidence>
<evidence type="ECO:0000256" key="2">
    <source>
        <dbReference type="ARBA" id="ARBA00005017"/>
    </source>
</evidence>
<dbReference type="GO" id="GO:0005524">
    <property type="term" value="F:ATP binding"/>
    <property type="evidence" value="ECO:0007669"/>
    <property type="project" value="UniProtKB-KW"/>
</dbReference>
<evidence type="ECO:0000259" key="20">
    <source>
        <dbReference type="PROSITE" id="PS50305"/>
    </source>
</evidence>
<dbReference type="PROSITE" id="PS50305">
    <property type="entry name" value="SIRTUIN"/>
    <property type="match status" value="1"/>
</dbReference>
<keyword evidence="4" id="KW-0963">Cytoplasm</keyword>
<evidence type="ECO:0000256" key="15">
    <source>
        <dbReference type="ARBA" id="ARBA00023098"/>
    </source>
</evidence>
<dbReference type="GO" id="GO:0005829">
    <property type="term" value="C:cytosol"/>
    <property type="evidence" value="ECO:0007669"/>
    <property type="project" value="UniProtKB-SubCell"/>
</dbReference>
<dbReference type="GO" id="GO:0006695">
    <property type="term" value="P:cholesterol biosynthetic process"/>
    <property type="evidence" value="ECO:0007669"/>
    <property type="project" value="UniProtKB-KW"/>
</dbReference>
<keyword evidence="10" id="KW-0152">Cholesterol biosynthesis</keyword>
<evidence type="ECO:0000313" key="21">
    <source>
        <dbReference type="EMBL" id="CAF3773520.1"/>
    </source>
</evidence>
<dbReference type="SUPFAM" id="SSF52467">
    <property type="entry name" value="DHS-like NAD/FAD-binding domain"/>
    <property type="match status" value="1"/>
</dbReference>
<evidence type="ECO:0000313" key="22">
    <source>
        <dbReference type="Proteomes" id="UP000663874"/>
    </source>
</evidence>
<evidence type="ECO:0000256" key="11">
    <source>
        <dbReference type="ARBA" id="ARBA00022840"/>
    </source>
</evidence>
<keyword evidence="16" id="KW-1207">Sterol metabolism</keyword>
<feature type="domain" description="Deacetylase sirtuin-type" evidence="20">
    <location>
        <begin position="1"/>
        <end position="127"/>
    </location>
</feature>
<gene>
    <name evidence="21" type="ORF">FNK824_LOCUS13501</name>
</gene>
<protein>
    <recommendedName>
        <fullName evidence="18">Phosphomevalonate kinase</fullName>
        <ecNumber evidence="3">2.7.4.2</ecNumber>
    </recommendedName>
</protein>
<name>A0A818ZT83_9BILA</name>
<comment type="caution">
    <text evidence="21">The sequence shown here is derived from an EMBL/GenBank/DDBJ whole genome shotgun (WGS) entry which is preliminary data.</text>
</comment>
<evidence type="ECO:0000256" key="6">
    <source>
        <dbReference type="ARBA" id="ARBA00022548"/>
    </source>
</evidence>
<keyword evidence="14" id="KW-0520">NAD</keyword>
<sequence length="313" mass="36919">MTIRPTSIGSYCRKRTGNVCNSMKGRNKNLSCRGKLRDTVLDWEDPLPELALKLSEQHCAKADLCICLGTSLQIRPCRDLPRKTKKNGGKLVIINLQKTSLDSLANLIIHERCDYVMKYILEKLNLEFDEKSTLFNISKYSHVKKVILLYGKSKSGKDYIGKKLIEQFPALLLHINESLKVEYDKIHNEDLSDTYQKNMIKWEEEKCREDPTRFCRIMIEQNDQLCLSYPIWIISDIKLYREIEFFKTYFHDRLLIIHIEASNDIRQKRGWNLQSDIDYSELDKNIPWSFVFFNNEQDNFNEQMNDLMKIINS</sequence>
<evidence type="ECO:0000256" key="12">
    <source>
        <dbReference type="ARBA" id="ARBA00022955"/>
    </source>
</evidence>
<evidence type="ECO:0000256" key="13">
    <source>
        <dbReference type="ARBA" id="ARBA00023011"/>
    </source>
</evidence>
<dbReference type="EC" id="2.7.4.2" evidence="3"/>
<keyword evidence="9" id="KW-0418">Kinase</keyword>
<evidence type="ECO:0000256" key="19">
    <source>
        <dbReference type="PROSITE-ProRule" id="PRU00236"/>
    </source>
</evidence>
<evidence type="ECO:0000256" key="16">
    <source>
        <dbReference type="ARBA" id="ARBA00023166"/>
    </source>
</evidence>
<evidence type="ECO:0000256" key="7">
    <source>
        <dbReference type="ARBA" id="ARBA00022679"/>
    </source>
</evidence>
<dbReference type="PANTHER" id="PTHR13101">
    <property type="entry name" value="PHOSPHOMEVALONATE KINASE"/>
    <property type="match status" value="1"/>
</dbReference>
<dbReference type="InterPro" id="IPR027417">
    <property type="entry name" value="P-loop_NTPase"/>
</dbReference>
<comment type="subcellular location">
    <subcellularLocation>
        <location evidence="1">Cytoplasm</location>
        <location evidence="1">Cytosol</location>
    </subcellularLocation>
</comment>
<evidence type="ECO:0000256" key="18">
    <source>
        <dbReference type="ARBA" id="ARBA00034549"/>
    </source>
</evidence>
<dbReference type="InterPro" id="IPR026590">
    <property type="entry name" value="Ssirtuin_cat_dom"/>
</dbReference>
<dbReference type="GO" id="GO:0004631">
    <property type="term" value="F:phosphomevalonate kinase activity"/>
    <property type="evidence" value="ECO:0007669"/>
    <property type="project" value="UniProtKB-EC"/>
</dbReference>
<keyword evidence="12" id="KW-0752">Steroid biosynthesis</keyword>
<dbReference type="InterPro" id="IPR029035">
    <property type="entry name" value="DHS-like_NAD/FAD-binding_dom"/>
</dbReference>
<keyword evidence="11" id="KW-0067">ATP-binding</keyword>
<dbReference type="SUPFAM" id="SSF52540">
    <property type="entry name" value="P-loop containing nucleoside triphosphate hydrolases"/>
    <property type="match status" value="1"/>
</dbReference>
<dbReference type="GO" id="GO:0019287">
    <property type="term" value="P:isopentenyl diphosphate biosynthetic process, mevalonate pathway"/>
    <property type="evidence" value="ECO:0007669"/>
    <property type="project" value="UniProtKB-UniPathway"/>
</dbReference>
<dbReference type="Pfam" id="PF04275">
    <property type="entry name" value="P-mevalo_kinase"/>
    <property type="match status" value="1"/>
</dbReference>
<evidence type="ECO:0000256" key="4">
    <source>
        <dbReference type="ARBA" id="ARBA00022490"/>
    </source>
</evidence>
<keyword evidence="7" id="KW-0808">Transferase</keyword>
<dbReference type="EMBL" id="CAJOBE010001773">
    <property type="protein sequence ID" value="CAF3773520.1"/>
    <property type="molecule type" value="Genomic_DNA"/>
</dbReference>
<evidence type="ECO:0000256" key="5">
    <source>
        <dbReference type="ARBA" id="ARBA00022516"/>
    </source>
</evidence>
<dbReference type="AlphaFoldDB" id="A0A818ZT83"/>
<keyword evidence="5" id="KW-0444">Lipid biosynthesis</keyword>
<evidence type="ECO:0000256" key="8">
    <source>
        <dbReference type="ARBA" id="ARBA00022741"/>
    </source>
</evidence>
<dbReference type="Gene3D" id="3.40.50.1220">
    <property type="entry name" value="TPP-binding domain"/>
    <property type="match status" value="1"/>
</dbReference>
<keyword evidence="8" id="KW-0547">Nucleotide-binding</keyword>
<dbReference type="UniPathway" id="UPA00057">
    <property type="reaction ID" value="UER00099"/>
</dbReference>
<evidence type="ECO:0000256" key="1">
    <source>
        <dbReference type="ARBA" id="ARBA00004514"/>
    </source>
</evidence>
<organism evidence="21 22">
    <name type="scientific">Rotaria sordida</name>
    <dbReference type="NCBI Taxonomy" id="392033"/>
    <lineage>
        <taxon>Eukaryota</taxon>
        <taxon>Metazoa</taxon>
        <taxon>Spiralia</taxon>
        <taxon>Gnathifera</taxon>
        <taxon>Rotifera</taxon>
        <taxon>Eurotatoria</taxon>
        <taxon>Bdelloidea</taxon>
        <taxon>Philodinida</taxon>
        <taxon>Philodinidae</taxon>
        <taxon>Rotaria</taxon>
    </lineage>
</organism>
<proteinExistence type="predicted"/>
<reference evidence="21" key="1">
    <citation type="submission" date="2021-02" db="EMBL/GenBank/DDBJ databases">
        <authorList>
            <person name="Nowell W R."/>
        </authorList>
    </citation>
    <scope>NUCLEOTIDE SEQUENCE</scope>
</reference>
<evidence type="ECO:0000256" key="3">
    <source>
        <dbReference type="ARBA" id="ARBA00012958"/>
    </source>
</evidence>
<dbReference type="PANTHER" id="PTHR13101:SF1">
    <property type="entry name" value="PHOSPHOMEVALONATE KINASE"/>
    <property type="match status" value="1"/>
</dbReference>
<keyword evidence="15" id="KW-0443">Lipid metabolism</keyword>
<dbReference type="Gene3D" id="2.20.28.200">
    <property type="match status" value="1"/>
</dbReference>
<comment type="pathway">
    <text evidence="2">Isoprenoid biosynthesis; isopentenyl diphosphate biosynthesis via mevalonate pathway; isopentenyl diphosphate from (R)-mevalonate: step 2/3.</text>
</comment>
<evidence type="ECO:0000256" key="9">
    <source>
        <dbReference type="ARBA" id="ARBA00022777"/>
    </source>
</evidence>
<dbReference type="InterPro" id="IPR005919">
    <property type="entry name" value="Pmev_kin_anim"/>
</dbReference>